<sequence>MRRKTLNGRFLYPSLAATVRSRRTCVSSPSLLPPASVGRVMAQHRCRRLGWYCKGDGAAASGVCATHLSQLNAHPRSDAYHSGLRTKPKDTLRAHMPYRA</sequence>
<dbReference type="EMBL" id="JACAZI010000001">
    <property type="protein sequence ID" value="KAF7372506.1"/>
    <property type="molecule type" value="Genomic_DNA"/>
</dbReference>
<dbReference type="Proteomes" id="UP000620124">
    <property type="component" value="Unassembled WGS sequence"/>
</dbReference>
<keyword evidence="3" id="KW-1185">Reference proteome</keyword>
<evidence type="ECO:0000313" key="2">
    <source>
        <dbReference type="EMBL" id="KAF7372506.1"/>
    </source>
</evidence>
<gene>
    <name evidence="2" type="ORF">MVEN_00112500</name>
</gene>
<organism evidence="2 3">
    <name type="scientific">Mycena venus</name>
    <dbReference type="NCBI Taxonomy" id="2733690"/>
    <lineage>
        <taxon>Eukaryota</taxon>
        <taxon>Fungi</taxon>
        <taxon>Dikarya</taxon>
        <taxon>Basidiomycota</taxon>
        <taxon>Agaricomycotina</taxon>
        <taxon>Agaricomycetes</taxon>
        <taxon>Agaricomycetidae</taxon>
        <taxon>Agaricales</taxon>
        <taxon>Marasmiineae</taxon>
        <taxon>Mycenaceae</taxon>
        <taxon>Mycena</taxon>
    </lineage>
</organism>
<reference evidence="2" key="1">
    <citation type="submission" date="2020-05" db="EMBL/GenBank/DDBJ databases">
        <title>Mycena genomes resolve the evolution of fungal bioluminescence.</title>
        <authorList>
            <person name="Tsai I.J."/>
        </authorList>
    </citation>
    <scope>NUCLEOTIDE SEQUENCE</scope>
    <source>
        <strain evidence="2">CCC161011</strain>
    </source>
</reference>
<name>A0A8H7DIF9_9AGAR</name>
<feature type="region of interest" description="Disordered" evidence="1">
    <location>
        <begin position="75"/>
        <end position="100"/>
    </location>
</feature>
<accession>A0A8H7DIF9</accession>
<protein>
    <submittedName>
        <fullName evidence="2">Uncharacterized protein</fullName>
    </submittedName>
</protein>
<comment type="caution">
    <text evidence="2">The sequence shown here is derived from an EMBL/GenBank/DDBJ whole genome shotgun (WGS) entry which is preliminary data.</text>
</comment>
<dbReference type="AlphaFoldDB" id="A0A8H7DIF9"/>
<proteinExistence type="predicted"/>
<evidence type="ECO:0000313" key="3">
    <source>
        <dbReference type="Proteomes" id="UP000620124"/>
    </source>
</evidence>
<evidence type="ECO:0000256" key="1">
    <source>
        <dbReference type="SAM" id="MobiDB-lite"/>
    </source>
</evidence>